<keyword evidence="2" id="KW-0472">Membrane</keyword>
<proteinExistence type="predicted"/>
<accession>A0ABS3LZU7</accession>
<evidence type="ECO:0000256" key="1">
    <source>
        <dbReference type="SAM" id="Coils"/>
    </source>
</evidence>
<keyword evidence="2" id="KW-0812">Transmembrane</keyword>
<dbReference type="RefSeq" id="WP_207883203.1">
    <property type="nucleotide sequence ID" value="NZ_JAFVMF010000022.1"/>
</dbReference>
<comment type="caution">
    <text evidence="3">The sequence shown here is derived from an EMBL/GenBank/DDBJ whole genome shotgun (WGS) entry which is preliminary data.</text>
</comment>
<evidence type="ECO:0000313" key="4">
    <source>
        <dbReference type="Proteomes" id="UP000664771"/>
    </source>
</evidence>
<keyword evidence="4" id="KW-1185">Reference proteome</keyword>
<dbReference type="EMBL" id="JAFVMF010000022">
    <property type="protein sequence ID" value="MBO1361451.1"/>
    <property type="molecule type" value="Genomic_DNA"/>
</dbReference>
<keyword evidence="1" id="KW-0175">Coiled coil</keyword>
<feature type="transmembrane region" description="Helical" evidence="2">
    <location>
        <begin position="53"/>
        <end position="77"/>
    </location>
</feature>
<evidence type="ECO:0000313" key="3">
    <source>
        <dbReference type="EMBL" id="MBO1361451.1"/>
    </source>
</evidence>
<feature type="coiled-coil region" evidence="1">
    <location>
        <begin position="9"/>
        <end position="43"/>
    </location>
</feature>
<organism evidence="3 4">
    <name type="scientific">Acetobacter sacchari</name>
    <dbReference type="NCBI Taxonomy" id="2661687"/>
    <lineage>
        <taxon>Bacteria</taxon>
        <taxon>Pseudomonadati</taxon>
        <taxon>Pseudomonadota</taxon>
        <taxon>Alphaproteobacteria</taxon>
        <taxon>Acetobacterales</taxon>
        <taxon>Acetobacteraceae</taxon>
        <taxon>Acetobacter</taxon>
    </lineage>
</organism>
<gene>
    <name evidence="3" type="ORF">J2D73_16825</name>
</gene>
<keyword evidence="2" id="KW-1133">Transmembrane helix</keyword>
<evidence type="ECO:0000256" key="2">
    <source>
        <dbReference type="SAM" id="Phobius"/>
    </source>
</evidence>
<name>A0ABS3LZU7_9PROT</name>
<sequence>MPAQDTTAVATVDRELGRLEGRVESLEKTVERLETSVNGLISVIDFAKNGIKIVWWAIGLIGLDGVVRALAFLAHLVRP</sequence>
<dbReference type="Proteomes" id="UP000664771">
    <property type="component" value="Unassembled WGS sequence"/>
</dbReference>
<reference evidence="3 4" key="1">
    <citation type="submission" date="2021-03" db="EMBL/GenBank/DDBJ databases">
        <title>The complete genome sequence of Acetobacter sacchari TBRC 11175.</title>
        <authorList>
            <person name="Charoenyingcharoen P."/>
            <person name="Yukphan P."/>
        </authorList>
    </citation>
    <scope>NUCLEOTIDE SEQUENCE [LARGE SCALE GENOMIC DNA]</scope>
    <source>
        <strain evidence="3 4">TBRC 11175</strain>
    </source>
</reference>
<protein>
    <submittedName>
        <fullName evidence="3">Uncharacterized protein</fullName>
    </submittedName>
</protein>
<dbReference type="Gene3D" id="1.20.5.170">
    <property type="match status" value="1"/>
</dbReference>